<comment type="similarity">
    <text evidence="1">Belongs to the HypD family.</text>
</comment>
<dbReference type="Proteomes" id="UP000521313">
    <property type="component" value="Unassembled WGS sequence"/>
</dbReference>
<dbReference type="InterPro" id="IPR042244">
    <property type="entry name" value="HypD_2_sf"/>
</dbReference>
<proteinExistence type="inferred from homology"/>
<dbReference type="GO" id="GO:0051539">
    <property type="term" value="F:4 iron, 4 sulfur cluster binding"/>
    <property type="evidence" value="ECO:0007669"/>
    <property type="project" value="TreeGrafter"/>
</dbReference>
<reference evidence="4 5" key="1">
    <citation type="submission" date="2020-08" db="EMBL/GenBank/DDBJ databases">
        <title>Genomic Encyclopedia of Type Strains, Phase IV (KMG-IV): sequencing the most valuable type-strain genomes for metagenomic binning, comparative biology and taxonomic classification.</title>
        <authorList>
            <person name="Goeker M."/>
        </authorList>
    </citation>
    <scope>NUCLEOTIDE SEQUENCE [LARGE SCALE GENOMIC DNA]</scope>
    <source>
        <strain evidence="4 5">DSM 26963</strain>
    </source>
</reference>
<dbReference type="InterPro" id="IPR002780">
    <property type="entry name" value="Hyd_form_HypD"/>
</dbReference>
<keyword evidence="3" id="KW-0408">Iron</keyword>
<dbReference type="GO" id="GO:0051604">
    <property type="term" value="P:protein maturation"/>
    <property type="evidence" value="ECO:0007669"/>
    <property type="project" value="TreeGrafter"/>
</dbReference>
<protein>
    <submittedName>
        <fullName evidence="4">Hydrogenase expression/formation protein HypD</fullName>
    </submittedName>
</protein>
<dbReference type="InterPro" id="IPR042243">
    <property type="entry name" value="HypD_1"/>
</dbReference>
<comment type="caution">
    <text evidence="4">The sequence shown here is derived from an EMBL/GenBank/DDBJ whole genome shotgun (WGS) entry which is preliminary data.</text>
</comment>
<dbReference type="PANTHER" id="PTHR30149">
    <property type="entry name" value="HYDROGENASE PROTEIN ASSEMBLY PROTEIN HYPD"/>
    <property type="match status" value="1"/>
</dbReference>
<evidence type="ECO:0000256" key="1">
    <source>
        <dbReference type="ARBA" id="ARBA00007888"/>
    </source>
</evidence>
<dbReference type="EMBL" id="JACHHD010000007">
    <property type="protein sequence ID" value="MBB5184850.1"/>
    <property type="molecule type" value="Genomic_DNA"/>
</dbReference>
<dbReference type="GO" id="GO:0005506">
    <property type="term" value="F:iron ion binding"/>
    <property type="evidence" value="ECO:0007669"/>
    <property type="project" value="TreeGrafter"/>
</dbReference>
<keyword evidence="2" id="KW-0479">Metal-binding</keyword>
<dbReference type="NCBIfam" id="TIGR00075">
    <property type="entry name" value="hypD"/>
    <property type="match status" value="1"/>
</dbReference>
<sequence length="339" mass="37501">MRFSKPKRPITLMEICGTHTMAIAKSGIKNVLPKEVKLISGPGCPVCVTPSSAIDMILELSKDPHLLICSYGDLLRIPGSQSETLRARPNVRLCLSPMDAIQIAQNNPDKIILFIGVGFETTAPGSAVLIQEARRSQLKNFYFYSLLKRTQPAICALLEKEKTQIDGFLCPGHVAVIIGEKGFEFLPCRYHRPGVISGFEPEDILVSIEALIQMINQEDPKILNTYDRLVQQEGNTIAQAQIEDVFEVEDSLWRGLGTLPDSGYRLKEKYQDFDARQHFHLPGLENKEPENCQCAAILCGEKAPSQCPLFQTVCTPQDPVGPCMVSSEGACAAAYTYEE</sequence>
<evidence type="ECO:0000313" key="5">
    <source>
        <dbReference type="Proteomes" id="UP000521313"/>
    </source>
</evidence>
<dbReference type="AlphaFoldDB" id="A0A7W8D3G8"/>
<dbReference type="Gene3D" id="6.10.20.100">
    <property type="match status" value="1"/>
</dbReference>
<evidence type="ECO:0000256" key="2">
    <source>
        <dbReference type="ARBA" id="ARBA00022723"/>
    </source>
</evidence>
<dbReference type="RefSeq" id="WP_183375197.1">
    <property type="nucleotide sequence ID" value="NZ_JACHHD010000007.1"/>
</dbReference>
<accession>A0A7W8D3G8</accession>
<organism evidence="4 5">
    <name type="scientific">Faecalicoccus acidiformans</name>
    <dbReference type="NCBI Taxonomy" id="915173"/>
    <lineage>
        <taxon>Bacteria</taxon>
        <taxon>Bacillati</taxon>
        <taxon>Bacillota</taxon>
        <taxon>Erysipelotrichia</taxon>
        <taxon>Erysipelotrichales</taxon>
        <taxon>Erysipelotrichaceae</taxon>
        <taxon>Faecalicoccus</taxon>
    </lineage>
</organism>
<dbReference type="Pfam" id="PF01924">
    <property type="entry name" value="HypD"/>
    <property type="match status" value="1"/>
</dbReference>
<evidence type="ECO:0000256" key="3">
    <source>
        <dbReference type="ARBA" id="ARBA00023004"/>
    </source>
</evidence>
<dbReference type="GO" id="GO:0070025">
    <property type="term" value="F:carbon monoxide binding"/>
    <property type="evidence" value="ECO:0007669"/>
    <property type="project" value="TreeGrafter"/>
</dbReference>
<name>A0A7W8D3G8_9FIRM</name>
<dbReference type="PIRSF" id="PIRSF005622">
    <property type="entry name" value="Hydrgn_mat_hypD"/>
    <property type="match status" value="1"/>
</dbReference>
<dbReference type="Gene3D" id="3.40.50.11750">
    <property type="entry name" value="HypD, alpha/beta domain 1"/>
    <property type="match status" value="2"/>
</dbReference>
<evidence type="ECO:0000313" key="4">
    <source>
        <dbReference type="EMBL" id="MBB5184850.1"/>
    </source>
</evidence>
<gene>
    <name evidence="4" type="ORF">HNQ43_000896</name>
</gene>
<dbReference type="PANTHER" id="PTHR30149:SF0">
    <property type="entry name" value="HYDROGENASE MATURATION FACTOR HYPD"/>
    <property type="match status" value="1"/>
</dbReference>